<evidence type="ECO:0000313" key="8">
    <source>
        <dbReference type="Proteomes" id="UP000030665"/>
    </source>
</evidence>
<dbReference type="PANTHER" id="PTHR12258">
    <property type="entry name" value="JANUS-A/JANUS-B"/>
    <property type="match status" value="1"/>
</dbReference>
<keyword evidence="8" id="KW-1185">Reference proteome</keyword>
<dbReference type="STRING" id="36087.A0A077Z1B0"/>
<keyword evidence="4" id="KW-0726">Sexual differentiation</keyword>
<gene>
    <name evidence="7" type="ORF">TTRE_0000175801</name>
</gene>
<comment type="function">
    <text evidence="1">JanA and janB regulate somatic sex differentiation.</text>
</comment>
<dbReference type="GO" id="GO:0101006">
    <property type="term" value="F:protein histidine phosphatase activity"/>
    <property type="evidence" value="ECO:0007669"/>
    <property type="project" value="TreeGrafter"/>
</dbReference>
<dbReference type="SUPFAM" id="SSF143724">
    <property type="entry name" value="PHP14-like"/>
    <property type="match status" value="1"/>
</dbReference>
<evidence type="ECO:0000256" key="3">
    <source>
        <dbReference type="ARBA" id="ARBA00022782"/>
    </source>
</evidence>
<evidence type="ECO:0000256" key="6">
    <source>
        <dbReference type="PIRSR" id="PIRSR607702-2"/>
    </source>
</evidence>
<feature type="active site" description="Proton acceptor" evidence="5">
    <location>
        <position position="52"/>
    </location>
</feature>
<evidence type="ECO:0000256" key="5">
    <source>
        <dbReference type="PIRSR" id="PIRSR607702-1"/>
    </source>
</evidence>
<dbReference type="GO" id="GO:0030154">
    <property type="term" value="P:cell differentiation"/>
    <property type="evidence" value="ECO:0007669"/>
    <property type="project" value="UniProtKB-KW"/>
</dbReference>
<dbReference type="Pfam" id="PF05005">
    <property type="entry name" value="Ocnus"/>
    <property type="match status" value="1"/>
</dbReference>
<accession>A0A077Z1B0</accession>
<dbReference type="GO" id="GO:0007548">
    <property type="term" value="P:sex differentiation"/>
    <property type="evidence" value="ECO:0007669"/>
    <property type="project" value="UniProtKB-KW"/>
</dbReference>
<dbReference type="AlphaFoldDB" id="A0A077Z1B0"/>
<keyword evidence="3" id="KW-0221">Differentiation</keyword>
<name>A0A077Z1B0_TRITR</name>
<organism evidence="7 8">
    <name type="scientific">Trichuris trichiura</name>
    <name type="common">Whipworm</name>
    <name type="synonym">Trichocephalus trichiurus</name>
    <dbReference type="NCBI Taxonomy" id="36087"/>
    <lineage>
        <taxon>Eukaryota</taxon>
        <taxon>Metazoa</taxon>
        <taxon>Ecdysozoa</taxon>
        <taxon>Nematoda</taxon>
        <taxon>Enoplea</taxon>
        <taxon>Dorylaimia</taxon>
        <taxon>Trichinellida</taxon>
        <taxon>Trichuridae</taxon>
        <taxon>Trichuris</taxon>
    </lineage>
</organism>
<dbReference type="PANTHER" id="PTHR12258:SF5">
    <property type="entry name" value="BCDNA.GH02250-RELATED"/>
    <property type="match status" value="1"/>
</dbReference>
<feature type="binding site" evidence="6">
    <location>
        <position position="27"/>
    </location>
    <ligand>
        <name>substrate</name>
    </ligand>
</feature>
<dbReference type="OrthoDB" id="10249612at2759"/>
<evidence type="ECO:0000313" key="7">
    <source>
        <dbReference type="EMBL" id="CDW53493.1"/>
    </source>
</evidence>
<evidence type="ECO:0000256" key="4">
    <source>
        <dbReference type="ARBA" id="ARBA00022928"/>
    </source>
</evidence>
<evidence type="ECO:0000256" key="1">
    <source>
        <dbReference type="ARBA" id="ARBA00002508"/>
    </source>
</evidence>
<dbReference type="GO" id="GO:0005829">
    <property type="term" value="C:cytosol"/>
    <property type="evidence" value="ECO:0007669"/>
    <property type="project" value="TreeGrafter"/>
</dbReference>
<comment type="similarity">
    <text evidence="2">Belongs to the janus family.</text>
</comment>
<protein>
    <submittedName>
        <fullName evidence="7">14 kDa phosphohistidine phosphatase</fullName>
    </submittedName>
</protein>
<reference evidence="7" key="2">
    <citation type="submission" date="2014-03" db="EMBL/GenBank/DDBJ databases">
        <title>The whipworm genome and dual-species transcriptomics of an intimate host-pathogen interaction.</title>
        <authorList>
            <person name="Foth B.J."/>
            <person name="Tsai I.J."/>
            <person name="Reid A.J."/>
            <person name="Bancroft A.J."/>
            <person name="Nichol S."/>
            <person name="Tracey A."/>
            <person name="Holroyd N."/>
            <person name="Cotton J.A."/>
            <person name="Stanley E.J."/>
            <person name="Zarowiecki M."/>
            <person name="Liu J.Z."/>
            <person name="Huckvale T."/>
            <person name="Cooper P.J."/>
            <person name="Grencis R.K."/>
            <person name="Berriman M."/>
        </authorList>
    </citation>
    <scope>NUCLEOTIDE SEQUENCE [LARGE SCALE GENOMIC DNA]</scope>
</reference>
<dbReference type="InterPro" id="IPR007702">
    <property type="entry name" value="Janus"/>
</dbReference>
<dbReference type="Proteomes" id="UP000030665">
    <property type="component" value="Unassembled WGS sequence"/>
</dbReference>
<sequence length="125" mass="14136">MNKCSLLFSETAMDSVPNVVIDEGTFKYVIVEITDGKSKKSIVRGFRACEYHDDILEEIKPDLLEKKLSFKCTGGGRIYHDSLQKKIEVYGYSQAYGKADHELAVKKLSECFPGYSVSVRQGDHY</sequence>
<proteinExistence type="inferred from homology"/>
<dbReference type="Gene3D" id="3.50.20.20">
    <property type="entry name" value="Janus/Ocnus"/>
    <property type="match status" value="1"/>
</dbReference>
<dbReference type="InterPro" id="IPR038596">
    <property type="entry name" value="Janus_sf"/>
</dbReference>
<dbReference type="EMBL" id="HG805855">
    <property type="protein sequence ID" value="CDW53493.1"/>
    <property type="molecule type" value="Genomic_DNA"/>
</dbReference>
<reference evidence="7" key="1">
    <citation type="submission" date="2014-01" db="EMBL/GenBank/DDBJ databases">
        <authorList>
            <person name="Aslett M."/>
        </authorList>
    </citation>
    <scope>NUCLEOTIDE SEQUENCE</scope>
</reference>
<evidence type="ECO:0000256" key="2">
    <source>
        <dbReference type="ARBA" id="ARBA00010971"/>
    </source>
</evidence>